<protein>
    <submittedName>
        <fullName evidence="1">Uncharacterized protein</fullName>
    </submittedName>
</protein>
<organism evidence="1 2">
    <name type="scientific">Phocaeicola vulgatus str. 3975 RP4</name>
    <dbReference type="NCBI Taxonomy" id="1339352"/>
    <lineage>
        <taxon>Bacteria</taxon>
        <taxon>Pseudomonadati</taxon>
        <taxon>Bacteroidota</taxon>
        <taxon>Bacteroidia</taxon>
        <taxon>Bacteroidales</taxon>
        <taxon>Bacteroidaceae</taxon>
        <taxon>Phocaeicola</taxon>
    </lineage>
</organism>
<gene>
    <name evidence="1" type="ORF">M099_3612</name>
</gene>
<sequence length="45" mass="5657">MHRFHNDSLIYILKQRCKGRTNYKTMFSQTEKDKENITQYERKYL</sequence>
<accession>A0A069SF43</accession>
<dbReference type="Proteomes" id="UP000027661">
    <property type="component" value="Unassembled WGS sequence"/>
</dbReference>
<dbReference type="EMBL" id="JNHM01000116">
    <property type="protein sequence ID" value="KDS46759.1"/>
    <property type="molecule type" value="Genomic_DNA"/>
</dbReference>
<comment type="caution">
    <text evidence="1">The sequence shown here is derived from an EMBL/GenBank/DDBJ whole genome shotgun (WGS) entry which is preliminary data.</text>
</comment>
<name>A0A069SF43_PHOVU</name>
<evidence type="ECO:0000313" key="2">
    <source>
        <dbReference type="Proteomes" id="UP000027661"/>
    </source>
</evidence>
<proteinExistence type="predicted"/>
<evidence type="ECO:0000313" key="1">
    <source>
        <dbReference type="EMBL" id="KDS46759.1"/>
    </source>
</evidence>
<reference evidence="1 2" key="1">
    <citation type="submission" date="2014-04" db="EMBL/GenBank/DDBJ databases">
        <authorList>
            <person name="Sears C."/>
            <person name="Carroll K."/>
            <person name="Sack B.R."/>
            <person name="Qadri F."/>
            <person name="Myers L.L."/>
            <person name="Chung G.-T."/>
            <person name="Escheverria P."/>
            <person name="Fraser C.M."/>
            <person name="Sadzewicz L."/>
            <person name="Shefchek K.A."/>
            <person name="Tallon L."/>
            <person name="Das S.P."/>
            <person name="Daugherty S."/>
            <person name="Mongodin E.F."/>
        </authorList>
    </citation>
    <scope>NUCLEOTIDE SEQUENCE [LARGE SCALE GENOMIC DNA]</scope>
    <source>
        <strain evidence="1 2">3975 RP4</strain>
    </source>
</reference>
<dbReference type="AlphaFoldDB" id="A0A069SF43"/>